<protein>
    <submittedName>
        <fullName evidence="1">Uncharacterized protein</fullName>
    </submittedName>
</protein>
<comment type="caution">
    <text evidence="1">The sequence shown here is derived from an EMBL/GenBank/DDBJ whole genome shotgun (WGS) entry which is preliminary data.</text>
</comment>
<name>A0A443K242_9RHOB</name>
<evidence type="ECO:0000313" key="2">
    <source>
        <dbReference type="Proteomes" id="UP000284451"/>
    </source>
</evidence>
<evidence type="ECO:0000313" key="1">
    <source>
        <dbReference type="EMBL" id="RWR26814.1"/>
    </source>
</evidence>
<reference evidence="1 2" key="1">
    <citation type="submission" date="2019-01" db="EMBL/GenBank/DDBJ databases">
        <title>Sinorhodobacter populi sp. nov. isolated from the symptomatic bark tissue of Populus euramericana canker.</title>
        <authorList>
            <person name="Xu G."/>
        </authorList>
    </citation>
    <scope>NUCLEOTIDE SEQUENCE [LARGE SCALE GENOMIC DNA]</scope>
    <source>
        <strain evidence="1 2">07D10-4-3</strain>
    </source>
</reference>
<dbReference type="RefSeq" id="WP_128233839.1">
    <property type="nucleotide sequence ID" value="NZ_SAUY01000038.1"/>
</dbReference>
<accession>A0A443K242</accession>
<reference evidence="1 2" key="2">
    <citation type="submission" date="2019-01" db="EMBL/GenBank/DDBJ databases">
        <authorList>
            <person name="Li Y."/>
        </authorList>
    </citation>
    <scope>NUCLEOTIDE SEQUENCE [LARGE SCALE GENOMIC DNA]</scope>
    <source>
        <strain evidence="1 2">07D10-4-3</strain>
    </source>
</reference>
<proteinExistence type="predicted"/>
<dbReference type="EMBL" id="SAUY01000038">
    <property type="protein sequence ID" value="RWR26814.1"/>
    <property type="molecule type" value="Genomic_DNA"/>
</dbReference>
<dbReference type="AlphaFoldDB" id="A0A443K242"/>
<dbReference type="Proteomes" id="UP000284451">
    <property type="component" value="Unassembled WGS sequence"/>
</dbReference>
<organism evidence="1 2">
    <name type="scientific">Paenirhodobacter populi</name>
    <dbReference type="NCBI Taxonomy" id="2306993"/>
    <lineage>
        <taxon>Bacteria</taxon>
        <taxon>Pseudomonadati</taxon>
        <taxon>Pseudomonadota</taxon>
        <taxon>Alphaproteobacteria</taxon>
        <taxon>Rhodobacterales</taxon>
        <taxon>Rhodobacter group</taxon>
        <taxon>Paenirhodobacter</taxon>
    </lineage>
</organism>
<gene>
    <name evidence="1" type="ORF">D2T29_19750</name>
</gene>
<sequence>MASDITPEQTPVELVAEIRKLLSAAESRVMQAVEVDALADQALAEGLSNGALRRQSDSLWDQIRDIDILIVDRLSFAEARGMLAEWQAHLAPVGEAVAG</sequence>